<gene>
    <name evidence="1" type="ORF">NDU88_007105</name>
</gene>
<keyword evidence="2" id="KW-1185">Reference proteome</keyword>
<dbReference type="EMBL" id="JANPWB010000006">
    <property type="protein sequence ID" value="KAJ1181906.1"/>
    <property type="molecule type" value="Genomic_DNA"/>
</dbReference>
<name>A0AAV7TZQ6_PLEWA</name>
<organism evidence="1 2">
    <name type="scientific">Pleurodeles waltl</name>
    <name type="common">Iberian ribbed newt</name>
    <dbReference type="NCBI Taxonomy" id="8319"/>
    <lineage>
        <taxon>Eukaryota</taxon>
        <taxon>Metazoa</taxon>
        <taxon>Chordata</taxon>
        <taxon>Craniata</taxon>
        <taxon>Vertebrata</taxon>
        <taxon>Euteleostomi</taxon>
        <taxon>Amphibia</taxon>
        <taxon>Batrachia</taxon>
        <taxon>Caudata</taxon>
        <taxon>Salamandroidea</taxon>
        <taxon>Salamandridae</taxon>
        <taxon>Pleurodelinae</taxon>
        <taxon>Pleurodeles</taxon>
    </lineage>
</organism>
<dbReference type="Proteomes" id="UP001066276">
    <property type="component" value="Chromosome 3_2"/>
</dbReference>
<comment type="caution">
    <text evidence="1">The sequence shown here is derived from an EMBL/GenBank/DDBJ whole genome shotgun (WGS) entry which is preliminary data.</text>
</comment>
<reference evidence="1" key="1">
    <citation type="journal article" date="2022" name="bioRxiv">
        <title>Sequencing and chromosome-scale assembly of the giantPleurodeles waltlgenome.</title>
        <authorList>
            <person name="Brown T."/>
            <person name="Elewa A."/>
            <person name="Iarovenko S."/>
            <person name="Subramanian E."/>
            <person name="Araus A.J."/>
            <person name="Petzold A."/>
            <person name="Susuki M."/>
            <person name="Suzuki K.-i.T."/>
            <person name="Hayashi T."/>
            <person name="Toyoda A."/>
            <person name="Oliveira C."/>
            <person name="Osipova E."/>
            <person name="Leigh N.D."/>
            <person name="Simon A."/>
            <person name="Yun M.H."/>
        </authorList>
    </citation>
    <scope>NUCLEOTIDE SEQUENCE</scope>
    <source>
        <strain evidence="1">20211129_DDA</strain>
        <tissue evidence="1">Liver</tissue>
    </source>
</reference>
<evidence type="ECO:0000313" key="2">
    <source>
        <dbReference type="Proteomes" id="UP001066276"/>
    </source>
</evidence>
<evidence type="ECO:0000313" key="1">
    <source>
        <dbReference type="EMBL" id="KAJ1181906.1"/>
    </source>
</evidence>
<proteinExistence type="predicted"/>
<sequence length="161" mass="18156">MLLINIRSTLAKNVVKGNVQRVAVGERTVACGADIASWELWLDLFEAYVDVLEESECSPERHLSLIKHRLGVVGLREFKNLPPVENVNAEDVYKCALKQLQERGKMCGVARGSNVIDEHSIHLSQECGERECLEGGGWRKDIGVRGGHRFCRNQRSQRFLL</sequence>
<protein>
    <submittedName>
        <fullName evidence="1">Uncharacterized protein</fullName>
    </submittedName>
</protein>
<accession>A0AAV7TZQ6</accession>
<dbReference type="AlphaFoldDB" id="A0AAV7TZQ6"/>